<dbReference type="PROSITE" id="PS51677">
    <property type="entry name" value="NODB"/>
    <property type="match status" value="1"/>
</dbReference>
<feature type="chain" id="PRO_5017228394" evidence="1">
    <location>
        <begin position="24"/>
        <end position="263"/>
    </location>
</feature>
<evidence type="ECO:0000256" key="1">
    <source>
        <dbReference type="SAM" id="SignalP"/>
    </source>
</evidence>
<dbReference type="CDD" id="cd10959">
    <property type="entry name" value="CE4_NodB_like_3"/>
    <property type="match status" value="1"/>
</dbReference>
<dbReference type="Pfam" id="PF01522">
    <property type="entry name" value="Polysacc_deac_1"/>
    <property type="match status" value="1"/>
</dbReference>
<dbReference type="Proteomes" id="UP000242415">
    <property type="component" value="Unassembled WGS sequence"/>
</dbReference>
<evidence type="ECO:0000313" key="4">
    <source>
        <dbReference type="Proteomes" id="UP000242415"/>
    </source>
</evidence>
<protein>
    <submittedName>
        <fullName evidence="3">Peptidoglycan/xylan/chitin deacetylase, PgdA/CDA1 family</fullName>
    </submittedName>
</protein>
<dbReference type="Gene3D" id="3.20.20.370">
    <property type="entry name" value="Glycoside hydrolase/deacetylase"/>
    <property type="match status" value="1"/>
</dbReference>
<dbReference type="RefSeq" id="WP_091552993.1">
    <property type="nucleotide sequence ID" value="NZ_FNPH01000002.1"/>
</dbReference>
<dbReference type="PANTHER" id="PTHR10587:SF137">
    <property type="entry name" value="4-DEOXY-4-FORMAMIDO-L-ARABINOSE-PHOSPHOUNDECAPRENOL DEFORMYLASE ARND-RELATED"/>
    <property type="match status" value="1"/>
</dbReference>
<dbReference type="PANTHER" id="PTHR10587">
    <property type="entry name" value="GLYCOSYL TRANSFERASE-RELATED"/>
    <property type="match status" value="1"/>
</dbReference>
<reference evidence="4" key="1">
    <citation type="submission" date="2016-10" db="EMBL/GenBank/DDBJ databases">
        <authorList>
            <person name="Varghese N."/>
            <person name="Submissions S."/>
        </authorList>
    </citation>
    <scope>NUCLEOTIDE SEQUENCE [LARGE SCALE GENOMIC DNA]</scope>
    <source>
        <strain evidence="4">DSM 45245</strain>
    </source>
</reference>
<sequence length="263" mass="27935">MVGQSRAARLAAGLTVAAALANAAPAVTGVPAVRSRLWPGLSGPGAGYVALTFDDGPARASTPLFLRALAQARVRATFFLLGRMLDRDPGLGREIVAGGHDVAVHGWEHRNLLWRTPAATYGDIARARNRIAEVTGVLPVWYRPPYGVLTTAALLACRRLGLRPRLWTTWGRDWESGATPASVFRTVTRALGGGGTVLLHDSDALTAPSAWRATLGALPVLIADARRRGLTVGPLVDHATGRGPEWEARRFGRHAANGAEIWG</sequence>
<accession>A0A1H3JKB1</accession>
<evidence type="ECO:0000259" key="2">
    <source>
        <dbReference type="PROSITE" id="PS51677"/>
    </source>
</evidence>
<name>A0A1H3JKB1_9ACTN</name>
<dbReference type="OrthoDB" id="3864432at2"/>
<evidence type="ECO:0000313" key="3">
    <source>
        <dbReference type="EMBL" id="SDY40356.1"/>
    </source>
</evidence>
<keyword evidence="4" id="KW-1185">Reference proteome</keyword>
<keyword evidence="1" id="KW-0732">Signal</keyword>
<dbReference type="STRING" id="405436.SAMN05444365_102156"/>
<dbReference type="EMBL" id="FNPH01000002">
    <property type="protein sequence ID" value="SDY40356.1"/>
    <property type="molecule type" value="Genomic_DNA"/>
</dbReference>
<feature type="domain" description="NodB homology" evidence="2">
    <location>
        <begin position="47"/>
        <end position="233"/>
    </location>
</feature>
<feature type="signal peptide" evidence="1">
    <location>
        <begin position="1"/>
        <end position="23"/>
    </location>
</feature>
<dbReference type="InterPro" id="IPR002509">
    <property type="entry name" value="NODB_dom"/>
</dbReference>
<dbReference type="GO" id="GO:0016810">
    <property type="term" value="F:hydrolase activity, acting on carbon-nitrogen (but not peptide) bonds"/>
    <property type="evidence" value="ECO:0007669"/>
    <property type="project" value="InterPro"/>
</dbReference>
<dbReference type="SUPFAM" id="SSF88713">
    <property type="entry name" value="Glycoside hydrolase/deacetylase"/>
    <property type="match status" value="1"/>
</dbReference>
<dbReference type="InterPro" id="IPR050248">
    <property type="entry name" value="Polysacc_deacetylase_ArnD"/>
</dbReference>
<dbReference type="InterPro" id="IPR011330">
    <property type="entry name" value="Glyco_hydro/deAcase_b/a-brl"/>
</dbReference>
<gene>
    <name evidence="3" type="ORF">SAMN05444365_102156</name>
</gene>
<organism evidence="3 4">
    <name type="scientific">Micromonospora pattaloongensis</name>
    <dbReference type="NCBI Taxonomy" id="405436"/>
    <lineage>
        <taxon>Bacteria</taxon>
        <taxon>Bacillati</taxon>
        <taxon>Actinomycetota</taxon>
        <taxon>Actinomycetes</taxon>
        <taxon>Micromonosporales</taxon>
        <taxon>Micromonosporaceae</taxon>
        <taxon>Micromonospora</taxon>
    </lineage>
</organism>
<proteinExistence type="predicted"/>
<dbReference type="AlphaFoldDB" id="A0A1H3JKB1"/>
<dbReference type="GO" id="GO:0005975">
    <property type="term" value="P:carbohydrate metabolic process"/>
    <property type="evidence" value="ECO:0007669"/>
    <property type="project" value="InterPro"/>
</dbReference>